<gene>
    <name evidence="1" type="ORF">SAMN04488591_0066</name>
</gene>
<evidence type="ECO:0000313" key="1">
    <source>
        <dbReference type="EMBL" id="SFR31684.1"/>
    </source>
</evidence>
<evidence type="ECO:0000313" key="2">
    <source>
        <dbReference type="Proteomes" id="UP000198877"/>
    </source>
</evidence>
<reference evidence="2" key="1">
    <citation type="submission" date="2016-10" db="EMBL/GenBank/DDBJ databases">
        <authorList>
            <person name="Varghese N."/>
            <person name="Submissions S."/>
        </authorList>
    </citation>
    <scope>NUCLEOTIDE SEQUENCE [LARGE SCALE GENOMIC DNA]</scope>
    <source>
        <strain evidence="2">CL127</strain>
    </source>
</reference>
<dbReference type="Proteomes" id="UP000198877">
    <property type="component" value="Unassembled WGS sequence"/>
</dbReference>
<dbReference type="EMBL" id="FOYR01000001">
    <property type="protein sequence ID" value="SFR31684.1"/>
    <property type="molecule type" value="Genomic_DNA"/>
</dbReference>
<dbReference type="Gene3D" id="2.40.30.100">
    <property type="entry name" value="AF2212/PG0164-like"/>
    <property type="match status" value="1"/>
</dbReference>
<accession>A0A1I6FP84</accession>
<sequence>MHSILEYLFEYCNDRDDDNPYIRHGRIESGGGVDDYAGPVRIEFDSDVWRWAARTDAWFFATVPEELSAEIHELPAPPRGFSSLRVQARIGLTRWRTSIFSHGSAYVLPLKRAVRDAEGFGEGDVIVVELEILDL</sequence>
<dbReference type="InterPro" id="IPR015018">
    <property type="entry name" value="DUF1905"/>
</dbReference>
<dbReference type="InterPro" id="IPR037079">
    <property type="entry name" value="AF2212/PG0164-like_sf"/>
</dbReference>
<proteinExistence type="predicted"/>
<protein>
    <recommendedName>
        <fullName evidence="3">DUF1905 domain-containing protein</fullName>
    </recommendedName>
</protein>
<dbReference type="Pfam" id="PF08922">
    <property type="entry name" value="DUF1905"/>
    <property type="match status" value="1"/>
</dbReference>
<name>A0A1I6FP84_9MICO</name>
<dbReference type="SUPFAM" id="SSF141694">
    <property type="entry name" value="AF2212/PG0164-like"/>
    <property type="match status" value="1"/>
</dbReference>
<organism evidence="1 2">
    <name type="scientific">Microbacterium azadirachtae</name>
    <dbReference type="NCBI Taxonomy" id="582680"/>
    <lineage>
        <taxon>Bacteria</taxon>
        <taxon>Bacillati</taxon>
        <taxon>Actinomycetota</taxon>
        <taxon>Actinomycetes</taxon>
        <taxon>Micrococcales</taxon>
        <taxon>Microbacteriaceae</taxon>
        <taxon>Microbacterium</taxon>
    </lineage>
</organism>
<evidence type="ECO:0008006" key="3">
    <source>
        <dbReference type="Google" id="ProtNLM"/>
    </source>
</evidence>
<dbReference type="AlphaFoldDB" id="A0A1I6FP84"/>